<protein>
    <recommendedName>
        <fullName evidence="4">3-oxoacyl-[acyl-carrier-protein] reductase MabA</fullName>
    </recommendedName>
</protein>
<evidence type="ECO:0000313" key="7">
    <source>
        <dbReference type="Proteomes" id="UP000570517"/>
    </source>
</evidence>
<reference evidence="6 7" key="1">
    <citation type="submission" date="2020-05" db="EMBL/GenBank/DDBJ databases">
        <title>Draft genome sequence of Mycobacterium hippocampi DL, isolated from European seabass, Dicentrarchus labrax, reared in fish farms.</title>
        <authorList>
            <person name="Stathopoulou P."/>
            <person name="Asimakis E."/>
            <person name="Tzokas K."/>
            <person name="Batargias C."/>
            <person name="Tsiamis G."/>
        </authorList>
    </citation>
    <scope>NUCLEOTIDE SEQUENCE [LARGE SCALE GENOMIC DNA]</scope>
    <source>
        <strain evidence="6 7">DL</strain>
    </source>
</reference>
<comment type="subcellular location">
    <subcellularLocation>
        <location evidence="1">Secreted</location>
        <location evidence="1">Cell wall</location>
    </subcellularLocation>
</comment>
<organism evidence="6 7">
    <name type="scientific">Mycolicibacterium hippocampi</name>
    <dbReference type="NCBI Taxonomy" id="659824"/>
    <lineage>
        <taxon>Bacteria</taxon>
        <taxon>Bacillati</taxon>
        <taxon>Actinomycetota</taxon>
        <taxon>Actinomycetes</taxon>
        <taxon>Mycobacteriales</taxon>
        <taxon>Mycobacteriaceae</taxon>
        <taxon>Mycolicibacterium</taxon>
    </lineage>
</organism>
<dbReference type="CDD" id="cd05233">
    <property type="entry name" value="SDR_c"/>
    <property type="match status" value="1"/>
</dbReference>
<name>A0A850PQC3_9MYCO</name>
<dbReference type="PRINTS" id="PR00081">
    <property type="entry name" value="GDHRDH"/>
</dbReference>
<dbReference type="InterPro" id="IPR036291">
    <property type="entry name" value="NAD(P)-bd_dom_sf"/>
</dbReference>
<dbReference type="InterPro" id="IPR050259">
    <property type="entry name" value="SDR"/>
</dbReference>
<comment type="similarity">
    <text evidence="2">Belongs to the short-chain dehydrogenases/reductases (SDR) family.</text>
</comment>
<keyword evidence="3" id="KW-0964">Secreted</keyword>
<keyword evidence="3" id="KW-0134">Cell wall</keyword>
<dbReference type="GO" id="GO:0004316">
    <property type="term" value="F:3-oxoacyl-[acyl-carrier-protein] reductase (NADPH) activity"/>
    <property type="evidence" value="ECO:0007669"/>
    <property type="project" value="UniProtKB-EC"/>
</dbReference>
<dbReference type="InterPro" id="IPR020904">
    <property type="entry name" value="Sc_DH/Rdtase_CS"/>
</dbReference>
<dbReference type="PROSITE" id="PS00061">
    <property type="entry name" value="ADH_SHORT"/>
    <property type="match status" value="1"/>
</dbReference>
<evidence type="ECO:0000313" key="6">
    <source>
        <dbReference type="EMBL" id="NVN52828.1"/>
    </source>
</evidence>
<comment type="catalytic activity">
    <reaction evidence="5">
        <text>a (3R)-hydroxyacyl-[ACP] + NADP(+) = a 3-oxoacyl-[ACP] + NADPH + H(+)</text>
        <dbReference type="Rhea" id="RHEA:17397"/>
        <dbReference type="Rhea" id="RHEA-COMP:9916"/>
        <dbReference type="Rhea" id="RHEA-COMP:9945"/>
        <dbReference type="ChEBI" id="CHEBI:15378"/>
        <dbReference type="ChEBI" id="CHEBI:57783"/>
        <dbReference type="ChEBI" id="CHEBI:58349"/>
        <dbReference type="ChEBI" id="CHEBI:78776"/>
        <dbReference type="ChEBI" id="CHEBI:78827"/>
        <dbReference type="EC" id="1.1.1.100"/>
    </reaction>
    <physiologicalReaction direction="right-to-left" evidence="5">
        <dbReference type="Rhea" id="RHEA:17399"/>
    </physiologicalReaction>
</comment>
<evidence type="ECO:0000256" key="5">
    <source>
        <dbReference type="ARBA" id="ARBA00047400"/>
    </source>
</evidence>
<sequence length="279" mass="28739">MELDGKVAIVTGGGSGIGQALASELATQGVRVVVGDLDEAGAQATAAAISEAGGAAVALRANAADESDIEALIALAGREFAAVDLYVANAGITGVAGIGTESDWDRILAVNLRAHVRAAELLVPQWKARGYGYFVSIASAAGLLSQIGAAGYAVTKHAAVGFAEWLAITYGDDGIGVSCVCPLGVDTPLLDGIRADTDPDGRAGAQSILQSGEVLAPSDVASLTVDAITDDRFLVLPHPQVLEMYRQKGSDYDRWIAGMRRYQRTLREHHGADVGPANS</sequence>
<dbReference type="Proteomes" id="UP000570517">
    <property type="component" value="Unassembled WGS sequence"/>
</dbReference>
<dbReference type="SUPFAM" id="SSF51735">
    <property type="entry name" value="NAD(P)-binding Rossmann-fold domains"/>
    <property type="match status" value="1"/>
</dbReference>
<evidence type="ECO:0000256" key="2">
    <source>
        <dbReference type="ARBA" id="ARBA00006484"/>
    </source>
</evidence>
<dbReference type="AlphaFoldDB" id="A0A850PQC3"/>
<dbReference type="InterPro" id="IPR002347">
    <property type="entry name" value="SDR_fam"/>
</dbReference>
<dbReference type="PANTHER" id="PTHR42879">
    <property type="entry name" value="3-OXOACYL-(ACYL-CARRIER-PROTEIN) REDUCTASE"/>
    <property type="match status" value="1"/>
</dbReference>
<evidence type="ECO:0000256" key="4">
    <source>
        <dbReference type="ARBA" id="ARBA00040781"/>
    </source>
</evidence>
<keyword evidence="7" id="KW-1185">Reference proteome</keyword>
<dbReference type="PANTHER" id="PTHR42879:SF2">
    <property type="entry name" value="3-OXOACYL-[ACYL-CARRIER-PROTEIN] REDUCTASE FABG"/>
    <property type="match status" value="1"/>
</dbReference>
<proteinExistence type="inferred from homology"/>
<evidence type="ECO:0000256" key="1">
    <source>
        <dbReference type="ARBA" id="ARBA00004191"/>
    </source>
</evidence>
<dbReference type="EMBL" id="JABFYL010000045">
    <property type="protein sequence ID" value="NVN52828.1"/>
    <property type="molecule type" value="Genomic_DNA"/>
</dbReference>
<accession>A0A850PQC3</accession>
<dbReference type="GO" id="GO:0032787">
    <property type="term" value="P:monocarboxylic acid metabolic process"/>
    <property type="evidence" value="ECO:0007669"/>
    <property type="project" value="UniProtKB-ARBA"/>
</dbReference>
<dbReference type="RefSeq" id="WP_178361043.1">
    <property type="nucleotide sequence ID" value="NZ_JABFYL010000045.1"/>
</dbReference>
<evidence type="ECO:0000256" key="3">
    <source>
        <dbReference type="ARBA" id="ARBA00022512"/>
    </source>
</evidence>
<dbReference type="Pfam" id="PF00106">
    <property type="entry name" value="adh_short"/>
    <property type="match status" value="1"/>
</dbReference>
<dbReference type="Gene3D" id="3.40.50.720">
    <property type="entry name" value="NAD(P)-binding Rossmann-like Domain"/>
    <property type="match status" value="1"/>
</dbReference>
<gene>
    <name evidence="6" type="ORF">HLY00_4540</name>
</gene>
<comment type="caution">
    <text evidence="6">The sequence shown here is derived from an EMBL/GenBank/DDBJ whole genome shotgun (WGS) entry which is preliminary data.</text>
</comment>